<reference evidence="1" key="1">
    <citation type="journal article" date="2014" name="Int. J. Syst. Evol. Microbiol.">
        <title>Complete genome sequence of Corynebacterium casei LMG S-19264T (=DSM 44701T), isolated from a smear-ripened cheese.</title>
        <authorList>
            <consortium name="US DOE Joint Genome Institute (JGI-PGF)"/>
            <person name="Walter F."/>
            <person name="Albersmeier A."/>
            <person name="Kalinowski J."/>
            <person name="Ruckert C."/>
        </authorList>
    </citation>
    <scope>NUCLEOTIDE SEQUENCE</scope>
    <source>
        <strain evidence="1">KCTC 23077</strain>
    </source>
</reference>
<evidence type="ECO:0000313" key="1">
    <source>
        <dbReference type="EMBL" id="GHA72517.1"/>
    </source>
</evidence>
<name>A0A918SWK0_9GAMM</name>
<evidence type="ECO:0000313" key="2">
    <source>
        <dbReference type="Proteomes" id="UP000646426"/>
    </source>
</evidence>
<dbReference type="EMBL" id="BMYD01000001">
    <property type="protein sequence ID" value="GHA72517.1"/>
    <property type="molecule type" value="Genomic_DNA"/>
</dbReference>
<sequence length="78" mass="9156">MRMQFREALADARHRALLDLKRGPAFVDEVDRDYRAAVYEQEAQQLERGVPSAGPEEVRRADVMRVHVRRFGWLMDNT</sequence>
<dbReference type="Proteomes" id="UP000646426">
    <property type="component" value="Unassembled WGS sequence"/>
</dbReference>
<accession>A0A918SWK0</accession>
<reference evidence="1" key="2">
    <citation type="submission" date="2020-09" db="EMBL/GenBank/DDBJ databases">
        <authorList>
            <person name="Sun Q."/>
            <person name="Kim S."/>
        </authorList>
    </citation>
    <scope>NUCLEOTIDE SEQUENCE</scope>
    <source>
        <strain evidence="1">KCTC 23077</strain>
    </source>
</reference>
<gene>
    <name evidence="1" type="ORF">GCM10007067_06280</name>
</gene>
<dbReference type="AlphaFoldDB" id="A0A918SWK0"/>
<keyword evidence="2" id="KW-1185">Reference proteome</keyword>
<comment type="caution">
    <text evidence="1">The sequence shown here is derived from an EMBL/GenBank/DDBJ whole genome shotgun (WGS) entry which is preliminary data.</text>
</comment>
<protein>
    <submittedName>
        <fullName evidence="1">Uncharacterized protein</fullName>
    </submittedName>
</protein>
<organism evidence="1 2">
    <name type="scientific">Cognatilysobacter bugurensis</name>
    <dbReference type="NCBI Taxonomy" id="543356"/>
    <lineage>
        <taxon>Bacteria</taxon>
        <taxon>Pseudomonadati</taxon>
        <taxon>Pseudomonadota</taxon>
        <taxon>Gammaproteobacteria</taxon>
        <taxon>Lysobacterales</taxon>
        <taxon>Lysobacteraceae</taxon>
        <taxon>Cognatilysobacter</taxon>
    </lineage>
</organism>
<proteinExistence type="predicted"/>